<evidence type="ECO:0000313" key="2">
    <source>
        <dbReference type="Proteomes" id="UP000199663"/>
    </source>
</evidence>
<organism evidence="1 2">
    <name type="scientific">Rhodonellum ikkaensis</name>
    <dbReference type="NCBI Taxonomy" id="336829"/>
    <lineage>
        <taxon>Bacteria</taxon>
        <taxon>Pseudomonadati</taxon>
        <taxon>Bacteroidota</taxon>
        <taxon>Cytophagia</taxon>
        <taxon>Cytophagales</taxon>
        <taxon>Cytophagaceae</taxon>
        <taxon>Rhodonellum</taxon>
    </lineage>
</organism>
<sequence>MFIFFKKDKPQRHENEFLDHPIQSLTENDFGIHMKSISIQFIKLRKNTRYA</sequence>
<protein>
    <submittedName>
        <fullName evidence="1">Uncharacterized protein</fullName>
    </submittedName>
</protein>
<dbReference type="EMBL" id="FNQC01000018">
    <property type="protein sequence ID" value="SDZ50445.1"/>
    <property type="molecule type" value="Genomic_DNA"/>
</dbReference>
<comment type="caution">
    <text evidence="1">The sequence shown here is derived from an EMBL/GenBank/DDBJ whole genome shotgun (WGS) entry which is preliminary data.</text>
</comment>
<gene>
    <name evidence="1" type="ORF">SAMN05444412_11850</name>
</gene>
<reference evidence="1 2" key="1">
    <citation type="submission" date="2016-10" db="EMBL/GenBank/DDBJ databases">
        <authorList>
            <person name="Varghese N."/>
            <person name="Submissions S."/>
        </authorList>
    </citation>
    <scope>NUCLEOTIDE SEQUENCE [LARGE SCALE GENOMIC DNA]</scope>
    <source>
        <strain evidence="1 2">DSM 17997</strain>
    </source>
</reference>
<evidence type="ECO:0000313" key="1">
    <source>
        <dbReference type="EMBL" id="SDZ50445.1"/>
    </source>
</evidence>
<name>A0A1H3TLC5_9BACT</name>
<accession>A0A1H3TLC5</accession>
<keyword evidence="2" id="KW-1185">Reference proteome</keyword>
<dbReference type="Proteomes" id="UP000199663">
    <property type="component" value="Unassembled WGS sequence"/>
</dbReference>
<proteinExistence type="predicted"/>